<protein>
    <submittedName>
        <fullName evidence="4">NAD(P)-binding protein</fullName>
    </submittedName>
</protein>
<dbReference type="FunFam" id="3.40.50.720:FF:000084">
    <property type="entry name" value="Short-chain dehydrogenase reductase"/>
    <property type="match status" value="1"/>
</dbReference>
<proteinExistence type="inferred from homology"/>
<dbReference type="AlphaFoldDB" id="A0A6G1JEY1"/>
<dbReference type="PROSITE" id="PS00061">
    <property type="entry name" value="ADH_SHORT"/>
    <property type="match status" value="1"/>
</dbReference>
<keyword evidence="5" id="KW-1185">Reference proteome</keyword>
<gene>
    <name evidence="4" type="ORF">K458DRAFT_474758</name>
</gene>
<dbReference type="InterPro" id="IPR020904">
    <property type="entry name" value="Sc_DH/Rdtase_CS"/>
</dbReference>
<dbReference type="Gene3D" id="3.40.50.720">
    <property type="entry name" value="NAD(P)-binding Rossmann-like Domain"/>
    <property type="match status" value="1"/>
</dbReference>
<dbReference type="Pfam" id="PF13561">
    <property type="entry name" value="adh_short_C2"/>
    <property type="match status" value="1"/>
</dbReference>
<dbReference type="CDD" id="cd05233">
    <property type="entry name" value="SDR_c"/>
    <property type="match status" value="1"/>
</dbReference>
<evidence type="ECO:0000313" key="4">
    <source>
        <dbReference type="EMBL" id="KAF2689124.1"/>
    </source>
</evidence>
<evidence type="ECO:0000256" key="3">
    <source>
        <dbReference type="ARBA" id="ARBA00023002"/>
    </source>
</evidence>
<dbReference type="PRINTS" id="PR00080">
    <property type="entry name" value="SDRFAMILY"/>
</dbReference>
<keyword evidence="3" id="KW-0560">Oxidoreductase</keyword>
<reference evidence="4" key="1">
    <citation type="journal article" date="2020" name="Stud. Mycol.">
        <title>101 Dothideomycetes genomes: a test case for predicting lifestyles and emergence of pathogens.</title>
        <authorList>
            <person name="Haridas S."/>
            <person name="Albert R."/>
            <person name="Binder M."/>
            <person name="Bloem J."/>
            <person name="Labutti K."/>
            <person name="Salamov A."/>
            <person name="Andreopoulos B."/>
            <person name="Baker S."/>
            <person name="Barry K."/>
            <person name="Bills G."/>
            <person name="Bluhm B."/>
            <person name="Cannon C."/>
            <person name="Castanera R."/>
            <person name="Culley D."/>
            <person name="Daum C."/>
            <person name="Ezra D."/>
            <person name="Gonzalez J."/>
            <person name="Henrissat B."/>
            <person name="Kuo A."/>
            <person name="Liang C."/>
            <person name="Lipzen A."/>
            <person name="Lutzoni F."/>
            <person name="Magnuson J."/>
            <person name="Mondo S."/>
            <person name="Nolan M."/>
            <person name="Ohm R."/>
            <person name="Pangilinan J."/>
            <person name="Park H.-J."/>
            <person name="Ramirez L."/>
            <person name="Alfaro M."/>
            <person name="Sun H."/>
            <person name="Tritt A."/>
            <person name="Yoshinaga Y."/>
            <person name="Zwiers L.-H."/>
            <person name="Turgeon B."/>
            <person name="Goodwin S."/>
            <person name="Spatafora J."/>
            <person name="Crous P."/>
            <person name="Grigoriev I."/>
        </authorList>
    </citation>
    <scope>NUCLEOTIDE SEQUENCE</scope>
    <source>
        <strain evidence="4">CBS 122367</strain>
    </source>
</reference>
<evidence type="ECO:0000256" key="1">
    <source>
        <dbReference type="ARBA" id="ARBA00006484"/>
    </source>
</evidence>
<comment type="similarity">
    <text evidence="1">Belongs to the short-chain dehydrogenases/reductases (SDR) family.</text>
</comment>
<keyword evidence="2" id="KW-0521">NADP</keyword>
<name>A0A6G1JEY1_9PLEO</name>
<sequence>MSHLQFNKRVIALTGAASGIGLATAHLLASRGATLSLADQNADALKEVEREIRARYPDVQVLSCVVDVRSEESVRTWIERTVEVHGELNGTANLAGVIGKSIGVKGIDEQDEVEWDFIMDVNLKGVMFCLKHQLRCITPGGSIVNAASIAGLQGRRFNAAYTASKHGVVGLTRSAAKEVGDRGIRVNCICPGVIETPMVVNARAITAAGSTEEKENVERDEAGVALGRTGKPNEVAELVAFLLSDGATFITGGAHSVDGGWNC</sequence>
<evidence type="ECO:0000313" key="5">
    <source>
        <dbReference type="Proteomes" id="UP000799291"/>
    </source>
</evidence>
<organism evidence="4 5">
    <name type="scientific">Lentithecium fluviatile CBS 122367</name>
    <dbReference type="NCBI Taxonomy" id="1168545"/>
    <lineage>
        <taxon>Eukaryota</taxon>
        <taxon>Fungi</taxon>
        <taxon>Dikarya</taxon>
        <taxon>Ascomycota</taxon>
        <taxon>Pezizomycotina</taxon>
        <taxon>Dothideomycetes</taxon>
        <taxon>Pleosporomycetidae</taxon>
        <taxon>Pleosporales</taxon>
        <taxon>Massarineae</taxon>
        <taxon>Lentitheciaceae</taxon>
        <taxon>Lentithecium</taxon>
    </lineage>
</organism>
<dbReference type="OrthoDB" id="1669814at2759"/>
<dbReference type="Proteomes" id="UP000799291">
    <property type="component" value="Unassembled WGS sequence"/>
</dbReference>
<accession>A0A6G1JEY1</accession>
<dbReference type="PANTHER" id="PTHR24321:SF8">
    <property type="entry name" value="ESTRADIOL 17-BETA-DEHYDROGENASE 8-RELATED"/>
    <property type="match status" value="1"/>
</dbReference>
<dbReference type="SUPFAM" id="SSF51735">
    <property type="entry name" value="NAD(P)-binding Rossmann-fold domains"/>
    <property type="match status" value="1"/>
</dbReference>
<dbReference type="GO" id="GO:0016491">
    <property type="term" value="F:oxidoreductase activity"/>
    <property type="evidence" value="ECO:0007669"/>
    <property type="project" value="UniProtKB-KW"/>
</dbReference>
<dbReference type="PANTHER" id="PTHR24321">
    <property type="entry name" value="DEHYDROGENASES, SHORT CHAIN"/>
    <property type="match status" value="1"/>
</dbReference>
<dbReference type="InterPro" id="IPR002347">
    <property type="entry name" value="SDR_fam"/>
</dbReference>
<dbReference type="PRINTS" id="PR00081">
    <property type="entry name" value="GDHRDH"/>
</dbReference>
<dbReference type="EMBL" id="MU005572">
    <property type="protein sequence ID" value="KAF2689124.1"/>
    <property type="molecule type" value="Genomic_DNA"/>
</dbReference>
<dbReference type="InterPro" id="IPR036291">
    <property type="entry name" value="NAD(P)-bd_dom_sf"/>
</dbReference>
<evidence type="ECO:0000256" key="2">
    <source>
        <dbReference type="ARBA" id="ARBA00022857"/>
    </source>
</evidence>